<evidence type="ECO:0000256" key="2">
    <source>
        <dbReference type="ARBA" id="ARBA00023242"/>
    </source>
</evidence>
<feature type="compositionally biased region" description="Basic and acidic residues" evidence="4">
    <location>
        <begin position="82"/>
        <end position="96"/>
    </location>
</feature>
<evidence type="ECO:0000256" key="5">
    <source>
        <dbReference type="SAM" id="Phobius"/>
    </source>
</evidence>
<dbReference type="EMBL" id="JBEAFC010000015">
    <property type="protein sequence ID" value="KAL1531385.1"/>
    <property type="molecule type" value="Genomic_DNA"/>
</dbReference>
<feature type="compositionally biased region" description="Polar residues" evidence="4">
    <location>
        <begin position="569"/>
        <end position="578"/>
    </location>
</feature>
<comment type="subcellular location">
    <subcellularLocation>
        <location evidence="1 3">Nucleus</location>
    </subcellularLocation>
</comment>
<accession>A0ABD1FHU9</accession>
<feature type="transmembrane region" description="Helical" evidence="5">
    <location>
        <begin position="507"/>
        <end position="529"/>
    </location>
</feature>
<proteinExistence type="predicted"/>
<evidence type="ECO:0000256" key="4">
    <source>
        <dbReference type="SAM" id="MobiDB-lite"/>
    </source>
</evidence>
<evidence type="ECO:0000313" key="7">
    <source>
        <dbReference type="EMBL" id="KAL1531385.1"/>
    </source>
</evidence>
<dbReference type="InterPro" id="IPR003617">
    <property type="entry name" value="TFIIS/CRSP70_N_sub"/>
</dbReference>
<feature type="compositionally biased region" description="Polar residues" evidence="4">
    <location>
        <begin position="414"/>
        <end position="423"/>
    </location>
</feature>
<dbReference type="PANTHER" id="PTHR46554:SF2">
    <property type="entry name" value="TFIIS N-TERMINAL DOMAIN-CONTAINING PROTEIN"/>
    <property type="match status" value="1"/>
</dbReference>
<feature type="region of interest" description="Disordered" evidence="4">
    <location>
        <begin position="554"/>
        <end position="578"/>
    </location>
</feature>
<keyword evidence="5" id="KW-0472">Membrane</keyword>
<comment type="caution">
    <text evidence="7">The sequence shown here is derived from an EMBL/GenBank/DDBJ whole genome shotgun (WGS) entry which is preliminary data.</text>
</comment>
<dbReference type="InterPro" id="IPR017923">
    <property type="entry name" value="TFIIS_N"/>
</dbReference>
<name>A0ABD1FHU9_SALDI</name>
<dbReference type="SUPFAM" id="SSF47676">
    <property type="entry name" value="Conserved domain common to transcription factors TFIIS, elongin A, CRSP70"/>
    <property type="match status" value="1"/>
</dbReference>
<dbReference type="GO" id="GO:0005634">
    <property type="term" value="C:nucleus"/>
    <property type="evidence" value="ECO:0007669"/>
    <property type="project" value="UniProtKB-SubCell"/>
</dbReference>
<dbReference type="CDD" id="cd00183">
    <property type="entry name" value="TFIIS_I"/>
    <property type="match status" value="1"/>
</dbReference>
<gene>
    <name evidence="7" type="ORF">AAHA92_34067</name>
</gene>
<evidence type="ECO:0000313" key="8">
    <source>
        <dbReference type="Proteomes" id="UP001567538"/>
    </source>
</evidence>
<keyword evidence="2 3" id="KW-0539">Nucleus</keyword>
<dbReference type="Proteomes" id="UP001567538">
    <property type="component" value="Unassembled WGS sequence"/>
</dbReference>
<keyword evidence="5" id="KW-0812">Transmembrane</keyword>
<feature type="region of interest" description="Disordered" evidence="4">
    <location>
        <begin position="82"/>
        <end position="108"/>
    </location>
</feature>
<dbReference type="Pfam" id="PF08711">
    <property type="entry name" value="Med26"/>
    <property type="match status" value="1"/>
</dbReference>
<evidence type="ECO:0000256" key="3">
    <source>
        <dbReference type="PROSITE-ProRule" id="PRU00649"/>
    </source>
</evidence>
<reference evidence="7 8" key="1">
    <citation type="submission" date="2024-06" db="EMBL/GenBank/DDBJ databases">
        <title>A chromosome level genome sequence of Diviner's sage (Salvia divinorum).</title>
        <authorList>
            <person name="Ford S.A."/>
            <person name="Ro D.-K."/>
            <person name="Ness R.W."/>
            <person name="Phillips M.A."/>
        </authorList>
    </citation>
    <scope>NUCLEOTIDE SEQUENCE [LARGE SCALE GENOMIC DNA]</scope>
    <source>
        <strain evidence="7">SAF-2024a</strain>
        <tissue evidence="7">Leaf</tissue>
    </source>
</reference>
<dbReference type="PROSITE" id="PS51319">
    <property type="entry name" value="TFIIS_N"/>
    <property type="match status" value="1"/>
</dbReference>
<dbReference type="PANTHER" id="PTHR46554">
    <property type="entry name" value="MEDIATOR OF RNA POLYMERASE II TRANSCRIPTION SUBUNIT 26A-RELATED"/>
    <property type="match status" value="1"/>
</dbReference>
<keyword evidence="5" id="KW-1133">Transmembrane helix</keyword>
<dbReference type="SMART" id="SM00509">
    <property type="entry name" value="TFS2N"/>
    <property type="match status" value="1"/>
</dbReference>
<feature type="domain" description="TFIIS N-terminal" evidence="6">
    <location>
        <begin position="137"/>
        <end position="212"/>
    </location>
</feature>
<feature type="compositionally biased region" description="Basic and acidic residues" evidence="4">
    <location>
        <begin position="335"/>
        <end position="368"/>
    </location>
</feature>
<evidence type="ECO:0000259" key="6">
    <source>
        <dbReference type="PROSITE" id="PS51319"/>
    </source>
</evidence>
<protein>
    <submittedName>
        <fullName evidence="7">Mediator of RNA polymerase II transcription subunit 26b isoform X1</fullName>
    </submittedName>
</protein>
<sequence>MANGSVSLDKWRDYFRSASSDIFNIIEHAILIAASDCPYDFRLKRDRIAEMLFTCKVVKCFGCDKVQLNGDGLDKSEDKLKSEIDAGGSKDTKESKVNSSSRDYADDHPEVMEMNTNHVAEAEALTDEIEEESQFYGEVLRIKDVVDNFEEESDALLFDCLRKLQLMPLSVEILKATEIGKSVNSLRKHGSKEIRNLVRTLIEDWKVMVDSWVNATAAVAEMATESVKTSADEEEEEEGLPSPPLDEGAFFATPSSMELSQFFDGMDDDGSEFLPYVYSTSFYSLGVCLSVLSRISHYKKNKDGFFLIEDVVSDPRNSGEFNKNRESGSKPIIPKTDHRNWRSQNPHDSRPPPNDRKHEPKRNEEATWMKKAPLKPHRPSSDESGPGRPKPPSTESALGRFKPSPKPKAEYETTKAQQKSENLPIQRKPMPPQQEVCPLQTLYWLYLSIRAIAIVFLITLLYCTSCQKVNSKNEASVRMKLEAAKRKLQERYQEAENGELALNYNKILILLASFMNGMIRIICMFMFIVEHGYSLSVTAKKQRTIQVVELQDLPKQSQQRKPHMRPGNHNRQWTNGRR</sequence>
<dbReference type="AlphaFoldDB" id="A0ABD1FHU9"/>
<feature type="compositionally biased region" description="Basic residues" evidence="4">
    <location>
        <begin position="558"/>
        <end position="568"/>
    </location>
</feature>
<dbReference type="Gene3D" id="1.20.930.10">
    <property type="entry name" value="Conserved domain common to transcription factors TFIIS, elongin A, CRSP70"/>
    <property type="match status" value="1"/>
</dbReference>
<organism evidence="7 8">
    <name type="scientific">Salvia divinorum</name>
    <name type="common">Maria pastora</name>
    <name type="synonym">Diviner's sage</name>
    <dbReference type="NCBI Taxonomy" id="28513"/>
    <lineage>
        <taxon>Eukaryota</taxon>
        <taxon>Viridiplantae</taxon>
        <taxon>Streptophyta</taxon>
        <taxon>Embryophyta</taxon>
        <taxon>Tracheophyta</taxon>
        <taxon>Spermatophyta</taxon>
        <taxon>Magnoliopsida</taxon>
        <taxon>eudicotyledons</taxon>
        <taxon>Gunneridae</taxon>
        <taxon>Pentapetalae</taxon>
        <taxon>asterids</taxon>
        <taxon>lamiids</taxon>
        <taxon>Lamiales</taxon>
        <taxon>Lamiaceae</taxon>
        <taxon>Nepetoideae</taxon>
        <taxon>Mentheae</taxon>
        <taxon>Salviinae</taxon>
        <taxon>Salvia</taxon>
        <taxon>Salvia subgen. Calosphace</taxon>
    </lineage>
</organism>
<evidence type="ECO:0000256" key="1">
    <source>
        <dbReference type="ARBA" id="ARBA00004123"/>
    </source>
</evidence>
<feature type="transmembrane region" description="Helical" evidence="5">
    <location>
        <begin position="443"/>
        <end position="463"/>
    </location>
</feature>
<dbReference type="InterPro" id="IPR035441">
    <property type="entry name" value="TFIIS/LEDGF_dom_sf"/>
</dbReference>
<feature type="region of interest" description="Disordered" evidence="4">
    <location>
        <begin position="225"/>
        <end position="247"/>
    </location>
</feature>
<keyword evidence="8" id="KW-1185">Reference proteome</keyword>
<feature type="region of interest" description="Disordered" evidence="4">
    <location>
        <begin position="316"/>
        <end position="431"/>
    </location>
</feature>